<dbReference type="InterPro" id="IPR035906">
    <property type="entry name" value="MetI-like_sf"/>
</dbReference>
<feature type="transmembrane region" description="Helical" evidence="11">
    <location>
        <begin position="465"/>
        <end position="485"/>
    </location>
</feature>
<proteinExistence type="inferred from homology"/>
<evidence type="ECO:0000256" key="11">
    <source>
        <dbReference type="RuleBase" id="RU363032"/>
    </source>
</evidence>
<feature type="transmembrane region" description="Helical" evidence="11">
    <location>
        <begin position="135"/>
        <end position="154"/>
    </location>
</feature>
<reference evidence="13 14" key="1">
    <citation type="submission" date="2017-02" db="EMBL/GenBank/DDBJ databases">
        <title>Draft genome sequence of Haemophilus paracuniculus CCUG 43573 type strain.</title>
        <authorList>
            <person name="Engstrom-Jakobsson H."/>
            <person name="Salva-Serra F."/>
            <person name="Thorell K."/>
            <person name="Gonzales-Siles L."/>
            <person name="Karlsson R."/>
            <person name="Boulund F."/>
            <person name="Engstrand L."/>
            <person name="Kristiansson E."/>
            <person name="Moore E."/>
        </authorList>
    </citation>
    <scope>NUCLEOTIDE SEQUENCE [LARGE SCALE GENOMIC DNA]</scope>
    <source>
        <strain evidence="13 14">CCUG 43573</strain>
    </source>
</reference>
<feature type="domain" description="ABC transmembrane type-1" evidence="12">
    <location>
        <begin position="53"/>
        <end position="262"/>
    </location>
</feature>
<comment type="caution">
    <text evidence="13">The sequence shown here is derived from an EMBL/GenBank/DDBJ whole genome shotgun (WGS) entry which is preliminary data.</text>
</comment>
<keyword evidence="5" id="KW-1003">Cell membrane</keyword>
<evidence type="ECO:0000313" key="13">
    <source>
        <dbReference type="EMBL" id="OOR99989.1"/>
    </source>
</evidence>
<feature type="transmembrane region" description="Helical" evidence="11">
    <location>
        <begin position="286"/>
        <end position="314"/>
    </location>
</feature>
<evidence type="ECO:0000256" key="3">
    <source>
        <dbReference type="ARBA" id="ARBA00016947"/>
    </source>
</evidence>
<keyword evidence="10 11" id="KW-0472">Membrane</keyword>
<evidence type="ECO:0000256" key="6">
    <source>
        <dbReference type="ARBA" id="ARBA00022519"/>
    </source>
</evidence>
<evidence type="ECO:0000256" key="10">
    <source>
        <dbReference type="ARBA" id="ARBA00023136"/>
    </source>
</evidence>
<keyword evidence="8" id="KW-0677">Repeat</keyword>
<dbReference type="SUPFAM" id="SSF161098">
    <property type="entry name" value="MetI-like"/>
    <property type="match status" value="2"/>
</dbReference>
<dbReference type="PANTHER" id="PTHR30183:SF9">
    <property type="entry name" value="THIAMINE TRANSPORT SYSTEM PERMEASE PROTEIN THIP"/>
    <property type="match status" value="1"/>
</dbReference>
<dbReference type="GO" id="GO:0015888">
    <property type="term" value="P:thiamine transport"/>
    <property type="evidence" value="ECO:0007669"/>
    <property type="project" value="InterPro"/>
</dbReference>
<evidence type="ECO:0000256" key="2">
    <source>
        <dbReference type="ARBA" id="ARBA00011650"/>
    </source>
</evidence>
<dbReference type="Gene3D" id="1.10.3720.10">
    <property type="entry name" value="MetI-like"/>
    <property type="match status" value="2"/>
</dbReference>
<dbReference type="GO" id="GO:0022857">
    <property type="term" value="F:transmembrane transporter activity"/>
    <property type="evidence" value="ECO:0007669"/>
    <property type="project" value="InterPro"/>
</dbReference>
<keyword evidence="7 11" id="KW-0812">Transmembrane</keyword>
<gene>
    <name evidence="13" type="ORF">B0187_04060</name>
</gene>
<evidence type="ECO:0000256" key="4">
    <source>
        <dbReference type="ARBA" id="ARBA00022448"/>
    </source>
</evidence>
<feature type="transmembrane region" description="Helical" evidence="11">
    <location>
        <begin position="56"/>
        <end position="79"/>
    </location>
</feature>
<dbReference type="InterPro" id="IPR005947">
    <property type="entry name" value="ThiP_ABC_transpt"/>
</dbReference>
<dbReference type="Proteomes" id="UP000190867">
    <property type="component" value="Unassembled WGS sequence"/>
</dbReference>
<dbReference type="AlphaFoldDB" id="A0A1T0ATP6"/>
<keyword evidence="14" id="KW-1185">Reference proteome</keyword>
<feature type="transmembrane region" description="Helical" evidence="11">
    <location>
        <begin position="244"/>
        <end position="265"/>
    </location>
</feature>
<feature type="transmembrane region" description="Helical" evidence="11">
    <location>
        <begin position="405"/>
        <end position="425"/>
    </location>
</feature>
<feature type="transmembrane region" description="Helical" evidence="11">
    <location>
        <begin position="12"/>
        <end position="36"/>
    </location>
</feature>
<comment type="subunit">
    <text evidence="2">The complex is composed of two ATP-binding proteins (ThiQ), two transmembrane proteins (ThiP) and a solute-binding protein (ThiB).</text>
</comment>
<sequence>MKISILSRIRPPEILAGGTVLLLILGFYFFALQGVFSAGKSLSFQSFWQDDYLRHILLFSFGQALLSALLAIASGMIFAKSLFYLDFKGKSLLIKICSLTFVLPALVAIFGLIGIYGSSGWLAQLSTFFGIEWQLNIYGLTGILIAHLFFNIPLASRMFLQSFSAIPNEQRQLAAQLNLRGWAFFRWVELPYLRQQLPAVFGLIFMLCFTSFTIVLTLGGSPKYTTLEVAIYQAIMFEFDLTKAAFLAIMQFIFCFILFSLTQIFNKNIKSSISTSKVWLNKPLQGVRFFYFSIIILFSLFILLPLVNLVVTAIFSAKWQSVLSMPLFWKSTFYSISIALFSALFSLLMALAILFLARKLTYLYFERTAKFILNAGMTVLAIPTLVVAIGLFLLLQQIEFNQVHLFIIIILCNAFASLPFMLKTLSVPMNHNMQRYEKLCSSLHIQGWQRFRLIEWQSLSSPVKYAFCLAFCFSLGDFTAIALFGNQEFSSLPYLLYQQLGSYRMNEASVTAFILLLLCFMVFFIAERKNPQGTQND</sequence>
<dbReference type="PROSITE" id="PS50928">
    <property type="entry name" value="ABC_TM1"/>
    <property type="match status" value="2"/>
</dbReference>
<keyword evidence="9 11" id="KW-1133">Transmembrane helix</keyword>
<organism evidence="13 14">
    <name type="scientific">Haemophilus paracuniculus</name>
    <dbReference type="NCBI Taxonomy" id="734"/>
    <lineage>
        <taxon>Bacteria</taxon>
        <taxon>Pseudomonadati</taxon>
        <taxon>Pseudomonadota</taxon>
        <taxon>Gammaproteobacteria</taxon>
        <taxon>Pasteurellales</taxon>
        <taxon>Pasteurellaceae</taxon>
        <taxon>Haemophilus</taxon>
    </lineage>
</organism>
<keyword evidence="4 11" id="KW-0813">Transport</keyword>
<dbReference type="NCBIfam" id="TIGR01253">
    <property type="entry name" value="thiP"/>
    <property type="match status" value="1"/>
</dbReference>
<accession>A0A1T0ATP6</accession>
<evidence type="ECO:0000256" key="5">
    <source>
        <dbReference type="ARBA" id="ARBA00022475"/>
    </source>
</evidence>
<feature type="transmembrane region" description="Helical" evidence="11">
    <location>
        <begin position="369"/>
        <end position="393"/>
    </location>
</feature>
<dbReference type="RefSeq" id="WP_078236578.1">
    <property type="nucleotide sequence ID" value="NZ_MUYA01000004.1"/>
</dbReference>
<dbReference type="NCBIfam" id="NF006952">
    <property type="entry name" value="PRK09433.1-3"/>
    <property type="match status" value="1"/>
</dbReference>
<name>A0A1T0ATP6_9PAST</name>
<evidence type="ECO:0000259" key="12">
    <source>
        <dbReference type="PROSITE" id="PS50928"/>
    </source>
</evidence>
<comment type="subcellular location">
    <subcellularLocation>
        <location evidence="1">Cell inner membrane</location>
        <topology evidence="1">Multi-pass membrane protein</topology>
    </subcellularLocation>
    <subcellularLocation>
        <location evidence="11">Cell membrane</location>
        <topology evidence="11">Multi-pass membrane protein</topology>
    </subcellularLocation>
</comment>
<feature type="transmembrane region" description="Helical" evidence="11">
    <location>
        <begin position="334"/>
        <end position="357"/>
    </location>
</feature>
<feature type="transmembrane region" description="Helical" evidence="11">
    <location>
        <begin position="199"/>
        <end position="219"/>
    </location>
</feature>
<dbReference type="InterPro" id="IPR000515">
    <property type="entry name" value="MetI-like"/>
</dbReference>
<dbReference type="Pfam" id="PF00528">
    <property type="entry name" value="BPD_transp_1"/>
    <property type="match status" value="1"/>
</dbReference>
<evidence type="ECO:0000256" key="8">
    <source>
        <dbReference type="ARBA" id="ARBA00022737"/>
    </source>
</evidence>
<feature type="domain" description="ABC transmembrane type-1" evidence="12">
    <location>
        <begin position="332"/>
        <end position="526"/>
    </location>
</feature>
<feature type="transmembrane region" description="Helical" evidence="11">
    <location>
        <begin position="91"/>
        <end position="115"/>
    </location>
</feature>
<dbReference type="OrthoDB" id="7066776at2"/>
<dbReference type="STRING" id="734.B0187_04060"/>
<dbReference type="CDD" id="cd06261">
    <property type="entry name" value="TM_PBP2"/>
    <property type="match status" value="2"/>
</dbReference>
<comment type="similarity">
    <text evidence="11">Belongs to the binding-protein-dependent transport system permease family.</text>
</comment>
<evidence type="ECO:0000256" key="9">
    <source>
        <dbReference type="ARBA" id="ARBA00022989"/>
    </source>
</evidence>
<protein>
    <recommendedName>
        <fullName evidence="3">Thiamine transport system permease protein ThiP</fullName>
    </recommendedName>
</protein>
<keyword evidence="6" id="KW-0997">Cell inner membrane</keyword>
<dbReference type="EMBL" id="MUYA01000004">
    <property type="protein sequence ID" value="OOR99989.1"/>
    <property type="molecule type" value="Genomic_DNA"/>
</dbReference>
<feature type="transmembrane region" description="Helical" evidence="11">
    <location>
        <begin position="505"/>
        <end position="526"/>
    </location>
</feature>
<evidence type="ECO:0000313" key="14">
    <source>
        <dbReference type="Proteomes" id="UP000190867"/>
    </source>
</evidence>
<evidence type="ECO:0000256" key="7">
    <source>
        <dbReference type="ARBA" id="ARBA00022692"/>
    </source>
</evidence>
<evidence type="ECO:0000256" key="1">
    <source>
        <dbReference type="ARBA" id="ARBA00004429"/>
    </source>
</evidence>
<dbReference type="PANTHER" id="PTHR30183">
    <property type="entry name" value="MOLYBDENUM TRANSPORT SYSTEM PERMEASE PROTEIN MODB"/>
    <property type="match status" value="1"/>
</dbReference>
<dbReference type="GO" id="GO:0005886">
    <property type="term" value="C:plasma membrane"/>
    <property type="evidence" value="ECO:0007669"/>
    <property type="project" value="UniProtKB-SubCell"/>
</dbReference>